<dbReference type="Gene3D" id="2.170.16.10">
    <property type="entry name" value="Hedgehog/Intein (Hint) domain"/>
    <property type="match status" value="1"/>
</dbReference>
<dbReference type="InterPro" id="IPR036844">
    <property type="entry name" value="Hint_dom_sf"/>
</dbReference>
<protein>
    <submittedName>
        <fullName evidence="2">Hint domain-containing protein</fullName>
    </submittedName>
</protein>
<dbReference type="SUPFAM" id="SSF51294">
    <property type="entry name" value="Hedgehog/intein (Hint) domain"/>
    <property type="match status" value="1"/>
</dbReference>
<accession>A0A5C5G9V2</accession>
<dbReference type="Proteomes" id="UP000314011">
    <property type="component" value="Unassembled WGS sequence"/>
</dbReference>
<organism evidence="2 3">
    <name type="scientific">Pelagovum pacificum</name>
    <dbReference type="NCBI Taxonomy" id="2588711"/>
    <lineage>
        <taxon>Bacteria</taxon>
        <taxon>Pseudomonadati</taxon>
        <taxon>Pseudomonadota</taxon>
        <taxon>Alphaproteobacteria</taxon>
        <taxon>Rhodobacterales</taxon>
        <taxon>Paracoccaceae</taxon>
        <taxon>Pelagovum</taxon>
    </lineage>
</organism>
<evidence type="ECO:0000259" key="1">
    <source>
        <dbReference type="Pfam" id="PF13403"/>
    </source>
</evidence>
<keyword evidence="3" id="KW-1185">Reference proteome</keyword>
<sequence>MMTTYWIDASNWNSPTFWSTVCPIGTGHVLDFSALGPEFFVALDPQADCLYLSDGGSKFYVGGMSARPLQDACLGDGASFDQFHMLTGGDGEEWVCDDEARPPVAAPQQEPERSPVRLRDWTDLGADRIADLSSLSYPGDETGLIRLDDGTLLEFPEIESVICFAAGTRIATARGARPIEDLCPGDLVITSDHGLRPIRWVGSRTVPGIGALAPIRFRTGTLVGQSEDIVVSPQHRMLIHGYRAELLYGDSEVLVTARHLVDGTQVLEETRPEVTYHHIMFDEHEIVYAEGAAAESFHPGQVAVTSIEAAAREELFRLFPELRTNVGSYGDTARRCLNEHEVRVLQP</sequence>
<evidence type="ECO:0000313" key="2">
    <source>
        <dbReference type="EMBL" id="TNY31431.1"/>
    </source>
</evidence>
<name>A0A5C5G9V2_9RHOB</name>
<dbReference type="OrthoDB" id="6305173at2"/>
<feature type="domain" description="Hedgehog/Intein (Hint)" evidence="1">
    <location>
        <begin position="162"/>
        <end position="301"/>
    </location>
</feature>
<reference evidence="2 3" key="1">
    <citation type="submission" date="2019-06" db="EMBL/GenBank/DDBJ databases">
        <title>Genome of new Rhodobacteraceae sp. SM1903.</title>
        <authorList>
            <person name="Ren X."/>
        </authorList>
    </citation>
    <scope>NUCLEOTIDE SEQUENCE [LARGE SCALE GENOMIC DNA]</scope>
    <source>
        <strain evidence="2 3">SM1903</strain>
    </source>
</reference>
<proteinExistence type="predicted"/>
<evidence type="ECO:0000313" key="3">
    <source>
        <dbReference type="Proteomes" id="UP000314011"/>
    </source>
</evidence>
<dbReference type="AlphaFoldDB" id="A0A5C5G9V2"/>
<dbReference type="EMBL" id="VFFF01000002">
    <property type="protein sequence ID" value="TNY31431.1"/>
    <property type="molecule type" value="Genomic_DNA"/>
</dbReference>
<comment type="caution">
    <text evidence="2">The sequence shown here is derived from an EMBL/GenBank/DDBJ whole genome shotgun (WGS) entry which is preliminary data.</text>
</comment>
<dbReference type="Pfam" id="PF13403">
    <property type="entry name" value="Hint_2"/>
    <property type="match status" value="1"/>
</dbReference>
<dbReference type="InterPro" id="IPR028992">
    <property type="entry name" value="Hedgehog/Intein_dom"/>
</dbReference>
<gene>
    <name evidence="2" type="ORF">FHY64_15560</name>
</gene>